<organism evidence="6 7">
    <name type="scientific">Croceibacterium salegens</name>
    <dbReference type="NCBI Taxonomy" id="1737568"/>
    <lineage>
        <taxon>Bacteria</taxon>
        <taxon>Pseudomonadati</taxon>
        <taxon>Pseudomonadota</taxon>
        <taxon>Alphaproteobacteria</taxon>
        <taxon>Sphingomonadales</taxon>
        <taxon>Erythrobacteraceae</taxon>
        <taxon>Croceibacterium</taxon>
    </lineage>
</organism>
<dbReference type="GO" id="GO:0006545">
    <property type="term" value="P:glycine biosynthetic process"/>
    <property type="evidence" value="ECO:0007669"/>
    <property type="project" value="TreeGrafter"/>
</dbReference>
<evidence type="ECO:0000313" key="7">
    <source>
        <dbReference type="Proteomes" id="UP000433652"/>
    </source>
</evidence>
<evidence type="ECO:0000256" key="3">
    <source>
        <dbReference type="ARBA" id="ARBA00011881"/>
    </source>
</evidence>
<dbReference type="InterPro" id="IPR015422">
    <property type="entry name" value="PyrdxlP-dep_Trfase_small"/>
</dbReference>
<dbReference type="InterPro" id="IPR001597">
    <property type="entry name" value="ArAA_b-elim_lyase/Thr_aldolase"/>
</dbReference>
<evidence type="ECO:0000259" key="5">
    <source>
        <dbReference type="Pfam" id="PF01212"/>
    </source>
</evidence>
<dbReference type="SUPFAM" id="SSF53383">
    <property type="entry name" value="PLP-dependent transferases"/>
    <property type="match status" value="1"/>
</dbReference>
<dbReference type="Pfam" id="PF01212">
    <property type="entry name" value="Beta_elim_lyase"/>
    <property type="match status" value="1"/>
</dbReference>
<feature type="domain" description="Aromatic amino acid beta-eliminating lyase/threonine aldolase" evidence="5">
    <location>
        <begin position="59"/>
        <end position="318"/>
    </location>
</feature>
<sequence>MSDTDALEAERLRLRLTSLYLAGNVATHPAVAFEAVAAWLREHGDRGEGDDLRPGQQPDVYGTGPLVEDFEAEVAALFGMEAARFMPSGSMAQPIALRIWSDRAGIPVTAFQATSHLELHEQHGYRDLHGLTAHILGDPGRPTLAADVEALIGPGGAAEESNLASLLVELPAREIGGQLPSWDDLVELSTLCREKDIRLHCDGARVWQAAPAYGRSLAEVAALFDTMYVSFYKDVGALPGAMLLGPRDVIDEAAVWQRRQGGTLYTAMANVVSARINLAACLERMPRLVERAREVAALFTSHDRARVLPDPPQSSMFHLTLEGDVEEMLLAPA</sequence>
<proteinExistence type="inferred from homology"/>
<dbReference type="EMBL" id="WTYM01000063">
    <property type="protein sequence ID" value="MXO61370.1"/>
    <property type="molecule type" value="Genomic_DNA"/>
</dbReference>
<evidence type="ECO:0000256" key="4">
    <source>
        <dbReference type="ARBA" id="ARBA00022898"/>
    </source>
</evidence>
<gene>
    <name evidence="6" type="ORF">GRI89_17650</name>
</gene>
<dbReference type="Gene3D" id="3.90.1150.10">
    <property type="entry name" value="Aspartate Aminotransferase, domain 1"/>
    <property type="match status" value="1"/>
</dbReference>
<protein>
    <submittedName>
        <fullName evidence="6">Threonine aldolase</fullName>
    </submittedName>
</protein>
<dbReference type="PANTHER" id="PTHR48097:SF9">
    <property type="entry name" value="L-THREONINE ALDOLASE"/>
    <property type="match status" value="1"/>
</dbReference>
<dbReference type="GO" id="GO:0008732">
    <property type="term" value="F:L-allo-threonine aldolase activity"/>
    <property type="evidence" value="ECO:0007669"/>
    <property type="project" value="TreeGrafter"/>
</dbReference>
<comment type="subunit">
    <text evidence="3">Homotetramer.</text>
</comment>
<comment type="similarity">
    <text evidence="2">Belongs to the threonine aldolase family.</text>
</comment>
<dbReference type="InterPro" id="IPR015424">
    <property type="entry name" value="PyrdxlP-dep_Trfase"/>
</dbReference>
<dbReference type="GO" id="GO:0005829">
    <property type="term" value="C:cytosol"/>
    <property type="evidence" value="ECO:0007669"/>
    <property type="project" value="TreeGrafter"/>
</dbReference>
<dbReference type="Gene3D" id="3.40.640.10">
    <property type="entry name" value="Type I PLP-dependent aspartate aminotransferase-like (Major domain)"/>
    <property type="match status" value="1"/>
</dbReference>
<accession>A0A6I4T1Z6</accession>
<dbReference type="GO" id="GO:0006567">
    <property type="term" value="P:L-threonine catabolic process"/>
    <property type="evidence" value="ECO:0007669"/>
    <property type="project" value="TreeGrafter"/>
</dbReference>
<evidence type="ECO:0000256" key="1">
    <source>
        <dbReference type="ARBA" id="ARBA00001933"/>
    </source>
</evidence>
<evidence type="ECO:0000313" key="6">
    <source>
        <dbReference type="EMBL" id="MXO61370.1"/>
    </source>
</evidence>
<reference evidence="6 7" key="1">
    <citation type="submission" date="2019-12" db="EMBL/GenBank/DDBJ databases">
        <title>Genomic-based taxomic classification of the family Erythrobacteraceae.</title>
        <authorList>
            <person name="Xu L."/>
        </authorList>
    </citation>
    <scope>NUCLEOTIDE SEQUENCE [LARGE SCALE GENOMIC DNA]</scope>
    <source>
        <strain evidence="6 7">MCCC 1K01500</strain>
    </source>
</reference>
<evidence type="ECO:0000256" key="2">
    <source>
        <dbReference type="ARBA" id="ARBA00006966"/>
    </source>
</evidence>
<name>A0A6I4T1Z6_9SPHN</name>
<dbReference type="RefSeq" id="WP_159798393.1">
    <property type="nucleotide sequence ID" value="NZ_WTYM01000063.1"/>
</dbReference>
<comment type="cofactor">
    <cofactor evidence="1">
        <name>pyridoxal 5'-phosphate</name>
        <dbReference type="ChEBI" id="CHEBI:597326"/>
    </cofactor>
</comment>
<comment type="caution">
    <text evidence="6">The sequence shown here is derived from an EMBL/GenBank/DDBJ whole genome shotgun (WGS) entry which is preliminary data.</text>
</comment>
<dbReference type="AlphaFoldDB" id="A0A6I4T1Z6"/>
<dbReference type="PANTHER" id="PTHR48097">
    <property type="entry name" value="L-THREONINE ALDOLASE-RELATED"/>
    <property type="match status" value="1"/>
</dbReference>
<dbReference type="InterPro" id="IPR015421">
    <property type="entry name" value="PyrdxlP-dep_Trfase_major"/>
</dbReference>
<dbReference type="Proteomes" id="UP000433652">
    <property type="component" value="Unassembled WGS sequence"/>
</dbReference>
<keyword evidence="4" id="KW-0663">Pyridoxal phosphate</keyword>
<keyword evidence="7" id="KW-1185">Reference proteome</keyword>
<dbReference type="OrthoDB" id="9774495at2"/>